<dbReference type="AlphaFoldDB" id="A0A392UBE5"/>
<dbReference type="Proteomes" id="UP000265520">
    <property type="component" value="Unassembled WGS sequence"/>
</dbReference>
<evidence type="ECO:0000313" key="3">
    <source>
        <dbReference type="Proteomes" id="UP000265520"/>
    </source>
</evidence>
<dbReference type="EMBL" id="LXQA010769963">
    <property type="protein sequence ID" value="MCI70167.1"/>
    <property type="molecule type" value="Genomic_DNA"/>
</dbReference>
<reference evidence="2 3" key="1">
    <citation type="journal article" date="2018" name="Front. Plant Sci.">
        <title>Red Clover (Trifolium pratense) and Zigzag Clover (T. medium) - A Picture of Genomic Similarities and Differences.</title>
        <authorList>
            <person name="Dluhosova J."/>
            <person name="Istvanek J."/>
            <person name="Nedelnik J."/>
            <person name="Repkova J."/>
        </authorList>
    </citation>
    <scope>NUCLEOTIDE SEQUENCE [LARGE SCALE GENOMIC DNA]</scope>
    <source>
        <strain evidence="3">cv. 10/8</strain>
        <tissue evidence="2">Leaf</tissue>
    </source>
</reference>
<feature type="region of interest" description="Disordered" evidence="1">
    <location>
        <begin position="1"/>
        <end position="38"/>
    </location>
</feature>
<proteinExistence type="predicted"/>
<accession>A0A392UBE5</accession>
<name>A0A392UBE5_9FABA</name>
<evidence type="ECO:0000256" key="1">
    <source>
        <dbReference type="SAM" id="MobiDB-lite"/>
    </source>
</evidence>
<keyword evidence="3" id="KW-1185">Reference proteome</keyword>
<comment type="caution">
    <text evidence="2">The sequence shown here is derived from an EMBL/GenBank/DDBJ whole genome shotgun (WGS) entry which is preliminary data.</text>
</comment>
<feature type="non-terminal residue" evidence="2">
    <location>
        <position position="38"/>
    </location>
</feature>
<protein>
    <submittedName>
        <fullName evidence="2">Uncharacterized protein</fullName>
    </submittedName>
</protein>
<feature type="compositionally biased region" description="Basic and acidic residues" evidence="1">
    <location>
        <begin position="26"/>
        <end position="38"/>
    </location>
</feature>
<organism evidence="2 3">
    <name type="scientific">Trifolium medium</name>
    <dbReference type="NCBI Taxonomy" id="97028"/>
    <lineage>
        <taxon>Eukaryota</taxon>
        <taxon>Viridiplantae</taxon>
        <taxon>Streptophyta</taxon>
        <taxon>Embryophyta</taxon>
        <taxon>Tracheophyta</taxon>
        <taxon>Spermatophyta</taxon>
        <taxon>Magnoliopsida</taxon>
        <taxon>eudicotyledons</taxon>
        <taxon>Gunneridae</taxon>
        <taxon>Pentapetalae</taxon>
        <taxon>rosids</taxon>
        <taxon>fabids</taxon>
        <taxon>Fabales</taxon>
        <taxon>Fabaceae</taxon>
        <taxon>Papilionoideae</taxon>
        <taxon>50 kb inversion clade</taxon>
        <taxon>NPAAA clade</taxon>
        <taxon>Hologalegina</taxon>
        <taxon>IRL clade</taxon>
        <taxon>Trifolieae</taxon>
        <taxon>Trifolium</taxon>
    </lineage>
</organism>
<feature type="compositionally biased region" description="Basic and acidic residues" evidence="1">
    <location>
        <begin position="7"/>
        <end position="16"/>
    </location>
</feature>
<evidence type="ECO:0000313" key="2">
    <source>
        <dbReference type="EMBL" id="MCI70167.1"/>
    </source>
</evidence>
<sequence length="38" mass="4273">MNLVETEDTKQTKIDDISEEMSSVSQHEEASVDTEKGM</sequence>